<dbReference type="Proteomes" id="UP000177614">
    <property type="component" value="Unassembled WGS sequence"/>
</dbReference>
<dbReference type="Pfam" id="PF02592">
    <property type="entry name" value="Vut_1"/>
    <property type="match status" value="1"/>
</dbReference>
<reference evidence="2 3" key="1">
    <citation type="journal article" date="2016" name="Nat. Commun.">
        <title>Thousands of microbial genomes shed light on interconnected biogeochemical processes in an aquifer system.</title>
        <authorList>
            <person name="Anantharaman K."/>
            <person name="Brown C.T."/>
            <person name="Hug L.A."/>
            <person name="Sharon I."/>
            <person name="Castelle C.J."/>
            <person name="Probst A.J."/>
            <person name="Thomas B.C."/>
            <person name="Singh A."/>
            <person name="Wilkins M.J."/>
            <person name="Karaoz U."/>
            <person name="Brodie E.L."/>
            <person name="Williams K.H."/>
            <person name="Hubbard S.S."/>
            <person name="Banfield J.F."/>
        </authorList>
    </citation>
    <scope>NUCLEOTIDE SEQUENCE [LARGE SCALE GENOMIC DNA]</scope>
</reference>
<evidence type="ECO:0000256" key="1">
    <source>
        <dbReference type="HAMAP-Rule" id="MF_02088"/>
    </source>
</evidence>
<feature type="transmembrane region" description="Helical" evidence="1">
    <location>
        <begin position="20"/>
        <end position="39"/>
    </location>
</feature>
<dbReference type="HAMAP" id="MF_02088">
    <property type="entry name" value="Q_prec_transport"/>
    <property type="match status" value="1"/>
</dbReference>
<dbReference type="AlphaFoldDB" id="A0A1F4XKV6"/>
<dbReference type="STRING" id="1817814.A2V81_02265"/>
<keyword evidence="1" id="KW-1133">Transmembrane helix</keyword>
<keyword evidence="1" id="KW-0813">Transport</keyword>
<feature type="transmembrane region" description="Helical" evidence="1">
    <location>
        <begin position="187"/>
        <end position="212"/>
    </location>
</feature>
<protein>
    <recommendedName>
        <fullName evidence="1">Probable queuosine precursor transporter</fullName>
        <shortName evidence="1">Q precursor transporter</shortName>
    </recommendedName>
</protein>
<dbReference type="EMBL" id="MEWR01000008">
    <property type="protein sequence ID" value="OGC82335.1"/>
    <property type="molecule type" value="Genomic_DNA"/>
</dbReference>
<comment type="subcellular location">
    <subcellularLocation>
        <location evidence="1">Cell membrane</location>
        <topology evidence="1">Multi-pass membrane protein</topology>
    </subcellularLocation>
</comment>
<gene>
    <name evidence="2" type="ORF">A2V81_02265</name>
</gene>
<evidence type="ECO:0000313" key="3">
    <source>
        <dbReference type="Proteomes" id="UP000177614"/>
    </source>
</evidence>
<feature type="transmembrane region" description="Helical" evidence="1">
    <location>
        <begin position="45"/>
        <end position="67"/>
    </location>
</feature>
<dbReference type="GO" id="GO:0022857">
    <property type="term" value="F:transmembrane transporter activity"/>
    <property type="evidence" value="ECO:0007669"/>
    <property type="project" value="UniProtKB-UniRule"/>
</dbReference>
<keyword evidence="1" id="KW-0812">Transmembrane</keyword>
<dbReference type="NCBIfam" id="TIGR00697">
    <property type="entry name" value="queuosine precursor transporter"/>
    <property type="match status" value="1"/>
</dbReference>
<feature type="transmembrane region" description="Helical" evidence="1">
    <location>
        <begin position="79"/>
        <end position="97"/>
    </location>
</feature>
<name>A0A1F4XKV6_9BACT</name>
<dbReference type="GO" id="GO:0005886">
    <property type="term" value="C:plasma membrane"/>
    <property type="evidence" value="ECO:0007669"/>
    <property type="project" value="UniProtKB-SubCell"/>
</dbReference>
<dbReference type="PANTHER" id="PTHR34300">
    <property type="entry name" value="QUEUOSINE PRECURSOR TRANSPORTER-RELATED"/>
    <property type="match status" value="1"/>
</dbReference>
<feature type="transmembrane region" description="Helical" evidence="1">
    <location>
        <begin position="153"/>
        <end position="181"/>
    </location>
</feature>
<keyword evidence="1" id="KW-1003">Cell membrane</keyword>
<comment type="similarity">
    <text evidence="1">Belongs to the vitamin uptake transporter (VUT/ECF) (TC 2.A.88) family. Q precursor transporter subfamily.</text>
</comment>
<keyword evidence="1" id="KW-0472">Membrane</keyword>
<dbReference type="InterPro" id="IPR003744">
    <property type="entry name" value="YhhQ"/>
</dbReference>
<comment type="caution">
    <text evidence="2">The sequence shown here is derived from an EMBL/GenBank/DDBJ whole genome shotgun (WGS) entry which is preliminary data.</text>
</comment>
<comment type="function">
    <text evidence="1">Involved in the import of queuosine (Q) precursors, required for Q precursor salvage.</text>
</comment>
<organism evidence="2 3">
    <name type="scientific">Candidatus Abawacabacteria bacterium RBG_16_42_10</name>
    <dbReference type="NCBI Taxonomy" id="1817814"/>
    <lineage>
        <taxon>Bacteria</taxon>
        <taxon>Candidatus Abawacaibacteriota</taxon>
    </lineage>
</organism>
<proteinExistence type="inferred from homology"/>
<feature type="transmembrane region" description="Helical" evidence="1">
    <location>
        <begin position="122"/>
        <end position="141"/>
    </location>
</feature>
<sequence length="237" mass="26692">MFNIFKHNETTKEALKHSKYFVYIACMFVAVLVISNTTAVKMVQLGFFTVSGATIIFPLSYIFGDVLTEVYGYAASRRMIWAGFFAVILMAFCYWIVQILPGASFWTNQSAYEAILGSTPRIVFASVTAFFAGEFCNSYVLSRLKVIMKGKQLWVRTISSTIVGEGVDTILVYLIAFGGVIPLSEMWVVILSAYTLKVLIEILFTPITYFIIGKLKKLEGIDVYDTHVDYNPFKLTE</sequence>
<accession>A0A1F4XKV6</accession>
<evidence type="ECO:0000313" key="2">
    <source>
        <dbReference type="EMBL" id="OGC82335.1"/>
    </source>
</evidence>
<dbReference type="PANTHER" id="PTHR34300:SF2">
    <property type="entry name" value="QUEUOSINE PRECURSOR TRANSPORTER-RELATED"/>
    <property type="match status" value="1"/>
</dbReference>